<evidence type="ECO:0000313" key="1">
    <source>
        <dbReference type="Proteomes" id="UP000095287"/>
    </source>
</evidence>
<dbReference type="SUPFAM" id="SSF56436">
    <property type="entry name" value="C-type lectin-like"/>
    <property type="match status" value="1"/>
</dbReference>
<accession>A0A1I7ZG79</accession>
<evidence type="ECO:0000313" key="2">
    <source>
        <dbReference type="WBParaSite" id="L893_g26090.t1"/>
    </source>
</evidence>
<protein>
    <submittedName>
        <fullName evidence="2">C-type lectin domain-containing protein</fullName>
    </submittedName>
</protein>
<dbReference type="InterPro" id="IPR016187">
    <property type="entry name" value="CTDL_fold"/>
</dbReference>
<dbReference type="WBParaSite" id="L893_g26090.t1">
    <property type="protein sequence ID" value="L893_g26090.t1"/>
    <property type="gene ID" value="L893_g26090"/>
</dbReference>
<sequence>MTAELCAKAAYEQGVKAISVDQHVCQRYTKITALQKAPSAETQTFLLDTSDRCSRNATTDFYEASRTYNVPCMNPNGMSFLLVLGTAQDPLLLSVECKEGWWTSKRNSSVVCYYAMKHSEYKNHYSNLDNLIYACKKAFPFADAASIHSAEEAKAIQDHYWKECGNVCGYKIGLVWKTKTWTDGTPYDYDATDVGQTKNYCADSAKRYSREDCAHMALYWDKKRPAFNTDCQLLTCQCDSMFIDHQNFADSSCDLLDICLPCALANNDVGEKRLIPGGFPYLKNLIMRSGISATCFSFLCPWGAQPDPVSHPVKRSNLFCCLPTGSMTQYSESVINQQLIVNLENILDTSRCSATCDAFRRLPSPEKGATQGTELDICSQDPSLGRPSTVPTPCL</sequence>
<dbReference type="InterPro" id="IPR016186">
    <property type="entry name" value="C-type_lectin-like/link_sf"/>
</dbReference>
<dbReference type="AlphaFoldDB" id="A0A1I7ZG79"/>
<proteinExistence type="predicted"/>
<name>A0A1I7ZG79_9BILA</name>
<dbReference type="Gene3D" id="3.10.100.10">
    <property type="entry name" value="Mannose-Binding Protein A, subunit A"/>
    <property type="match status" value="1"/>
</dbReference>
<organism evidence="1 2">
    <name type="scientific">Steinernema glaseri</name>
    <dbReference type="NCBI Taxonomy" id="37863"/>
    <lineage>
        <taxon>Eukaryota</taxon>
        <taxon>Metazoa</taxon>
        <taxon>Ecdysozoa</taxon>
        <taxon>Nematoda</taxon>
        <taxon>Chromadorea</taxon>
        <taxon>Rhabditida</taxon>
        <taxon>Tylenchina</taxon>
        <taxon>Panagrolaimomorpha</taxon>
        <taxon>Strongyloidoidea</taxon>
        <taxon>Steinernematidae</taxon>
        <taxon>Steinernema</taxon>
    </lineage>
</organism>
<keyword evidence="1" id="KW-1185">Reference proteome</keyword>
<dbReference type="Proteomes" id="UP000095287">
    <property type="component" value="Unplaced"/>
</dbReference>
<reference evidence="2" key="1">
    <citation type="submission" date="2016-11" db="UniProtKB">
        <authorList>
            <consortium name="WormBaseParasite"/>
        </authorList>
    </citation>
    <scope>IDENTIFICATION</scope>
</reference>